<feature type="compositionally biased region" description="Gly residues" evidence="1">
    <location>
        <begin position="124"/>
        <end position="133"/>
    </location>
</feature>
<evidence type="ECO:0000256" key="1">
    <source>
        <dbReference type="SAM" id="MobiDB-lite"/>
    </source>
</evidence>
<protein>
    <recommendedName>
        <fullName evidence="5">Collagen-like protein</fullName>
    </recommendedName>
</protein>
<evidence type="ECO:0000313" key="3">
    <source>
        <dbReference type="EMBL" id="MFC5460728.1"/>
    </source>
</evidence>
<feature type="chain" id="PRO_5047461212" description="Collagen-like protein" evidence="2">
    <location>
        <begin position="24"/>
        <end position="345"/>
    </location>
</feature>
<reference evidence="4" key="1">
    <citation type="journal article" date="2019" name="Int. J. Syst. Evol. Microbiol.">
        <title>The Global Catalogue of Microorganisms (GCM) 10K type strain sequencing project: providing services to taxonomists for standard genome sequencing and annotation.</title>
        <authorList>
            <consortium name="The Broad Institute Genomics Platform"/>
            <consortium name="The Broad Institute Genome Sequencing Center for Infectious Disease"/>
            <person name="Wu L."/>
            <person name="Ma J."/>
        </authorList>
    </citation>
    <scope>NUCLEOTIDE SEQUENCE [LARGE SCALE GENOMIC DNA]</scope>
    <source>
        <strain evidence="4">KACC 12649</strain>
    </source>
</reference>
<evidence type="ECO:0008006" key="5">
    <source>
        <dbReference type="Google" id="ProtNLM"/>
    </source>
</evidence>
<accession>A0ABW0L4I5</accession>
<name>A0ABW0L4I5_9BURK</name>
<feature type="signal peptide" evidence="2">
    <location>
        <begin position="1"/>
        <end position="23"/>
    </location>
</feature>
<gene>
    <name evidence="3" type="ORF">ACFPN5_13030</name>
</gene>
<feature type="compositionally biased region" description="Basic and acidic residues" evidence="1">
    <location>
        <begin position="137"/>
        <end position="149"/>
    </location>
</feature>
<sequence>MNVRLWSILVGAVFACWVSSAIAQDNNLGTAENLGKAVPPDVLDAIKKATSVTTVFPVNPGEKFAGQVLKADEIVFAPGATLTLTNLKVPFIVIAAKRWKFADATITTKIERDPSVKGSNGMPGATGGNGLDGSGEVNRRGNDGVRGEAGKLGADGQELKMPHIYLVAGDLTSPKGEPLPGFLRLTLVALGIDGGAGGNGGKGGNGGRGAGGKKGATSGFDCKDGPGRGGTGGVAGQGGQGGKGGNGSDGAAITVIGPKPATELFSYARIFNDGGVGGRAGRPGAPGQVGRGGGAAPRNGWCGSGQPGDAGDYPDPLDQGTRGPGSDGAKGQTTLITVNNLSPIF</sequence>
<dbReference type="EMBL" id="JBHSMU010000013">
    <property type="protein sequence ID" value="MFC5460728.1"/>
    <property type="molecule type" value="Genomic_DNA"/>
</dbReference>
<dbReference type="Proteomes" id="UP001596050">
    <property type="component" value="Unassembled WGS sequence"/>
</dbReference>
<comment type="caution">
    <text evidence="3">The sequence shown here is derived from an EMBL/GenBank/DDBJ whole genome shotgun (WGS) entry which is preliminary data.</text>
</comment>
<feature type="compositionally biased region" description="Gly residues" evidence="1">
    <location>
        <begin position="227"/>
        <end position="246"/>
    </location>
</feature>
<keyword evidence="4" id="KW-1185">Reference proteome</keyword>
<feature type="region of interest" description="Disordered" evidence="1">
    <location>
        <begin position="278"/>
        <end position="345"/>
    </location>
</feature>
<feature type="compositionally biased region" description="Gly residues" evidence="1">
    <location>
        <begin position="197"/>
        <end position="214"/>
    </location>
</feature>
<feature type="region of interest" description="Disordered" evidence="1">
    <location>
        <begin position="113"/>
        <end position="153"/>
    </location>
</feature>
<evidence type="ECO:0000256" key="2">
    <source>
        <dbReference type="SAM" id="SignalP"/>
    </source>
</evidence>
<dbReference type="RefSeq" id="WP_379783852.1">
    <property type="nucleotide sequence ID" value="NZ_JBHSMU010000013.1"/>
</dbReference>
<feature type="compositionally biased region" description="Polar residues" evidence="1">
    <location>
        <begin position="331"/>
        <end position="345"/>
    </location>
</feature>
<organism evidence="3 4">
    <name type="scientific">Massilia niabensis</name>
    <dbReference type="NCBI Taxonomy" id="544910"/>
    <lineage>
        <taxon>Bacteria</taxon>
        <taxon>Pseudomonadati</taxon>
        <taxon>Pseudomonadota</taxon>
        <taxon>Betaproteobacteria</taxon>
        <taxon>Burkholderiales</taxon>
        <taxon>Oxalobacteraceae</taxon>
        <taxon>Telluria group</taxon>
        <taxon>Massilia</taxon>
    </lineage>
</organism>
<proteinExistence type="predicted"/>
<feature type="region of interest" description="Disordered" evidence="1">
    <location>
        <begin position="197"/>
        <end position="246"/>
    </location>
</feature>
<keyword evidence="2" id="KW-0732">Signal</keyword>
<dbReference type="PROSITE" id="PS51257">
    <property type="entry name" value="PROKAR_LIPOPROTEIN"/>
    <property type="match status" value="1"/>
</dbReference>
<evidence type="ECO:0000313" key="4">
    <source>
        <dbReference type="Proteomes" id="UP001596050"/>
    </source>
</evidence>